<dbReference type="InterPro" id="IPR036938">
    <property type="entry name" value="PAP2/HPO_sf"/>
</dbReference>
<dbReference type="SMR" id="Q333V3"/>
<dbReference type="GO" id="GO:0004601">
    <property type="term" value="F:peroxidase activity"/>
    <property type="evidence" value="ECO:0007669"/>
    <property type="project" value="UniProtKB-KW"/>
</dbReference>
<dbReference type="PANTHER" id="PTHR34599">
    <property type="entry name" value="PEROXIDASE-RELATED"/>
    <property type="match status" value="1"/>
</dbReference>
<keyword evidence="2" id="KW-0560">Oxidoreductase</keyword>
<dbReference type="Gene3D" id="1.10.606.20">
    <property type="match status" value="1"/>
</dbReference>
<sequence length="450" mass="47295">MTTRSTEPSLSPLVPGLSRRGLLIAAASTAAGTAGLLILPTKAEAATASPRHGSRPDVVGPWFDEMLATFAAAPTAGLPERMWAMSWIAAWAALSARRAAPVRAPGQRAVFEDAATATAVHGVLKALVPGQADKLDGVLADSLAGLAASEAKKAGIAAGREAAAAMVAVRTGDGLDLASVNVPFTLPPEAPGVYRLTPGATQTVAAGYGLARPFLLGRADRFRPPPPPALGTAPYRRALDEVRRLGGEVSERTEAQSDLAWLDPLSQYVPVLRLLVGDSARSRRSKVRLLAALGAAIVDSSIATFEAKYALLHWRPVTAIRDADTDGDPRTAPDPTWNSFLPTPPHPEYPSGHAVTAGAAEQVLSQLVGPCTPMAFSITFARGDGRVVTRNYRRGTPWSTLTKENIDARVLAGVHFRYSDEVGAALGRQVARYDLNLLARGGVGPVRVTW</sequence>
<dbReference type="Pfam" id="PF22778">
    <property type="entry name" value="VCPO_2nd"/>
    <property type="match status" value="1"/>
</dbReference>
<dbReference type="PANTHER" id="PTHR34599:SF1">
    <property type="entry name" value="PHOSPHATIDIC ACID PHOSPHATASE TYPE 2_HALOPEROXIDASE DOMAIN-CONTAINING PROTEIN"/>
    <property type="match status" value="1"/>
</dbReference>
<keyword evidence="2" id="KW-0575">Peroxidase</keyword>
<dbReference type="AlphaFoldDB" id="Q333V3"/>
<protein>
    <submittedName>
        <fullName evidence="2">V-chloroperoxidase</fullName>
    </submittedName>
</protein>
<feature type="domain" description="Vanadium-dependent haloperoxidase NapH1-like second helical-bundle" evidence="1">
    <location>
        <begin position="300"/>
        <end position="433"/>
    </location>
</feature>
<dbReference type="InterPro" id="IPR052559">
    <property type="entry name" value="V-haloperoxidase"/>
</dbReference>
<name>Q333V3_9ACTN</name>
<dbReference type="InterPro" id="IPR006311">
    <property type="entry name" value="TAT_signal"/>
</dbReference>
<organism evidence="2">
    <name type="scientific">Micromonospora sp. ML1</name>
    <dbReference type="NCBI Taxonomy" id="349725"/>
    <lineage>
        <taxon>Bacteria</taxon>
        <taxon>Bacillati</taxon>
        <taxon>Actinomycetota</taxon>
        <taxon>Actinomycetes</taxon>
        <taxon>Micromonosporales</taxon>
        <taxon>Micromonosporaceae</taxon>
        <taxon>Micromonospora</taxon>
    </lineage>
</organism>
<gene>
    <name evidence="2" type="primary">tioM</name>
</gene>
<dbReference type="CDD" id="cd03398">
    <property type="entry name" value="PAP2_haloperoxidase"/>
    <property type="match status" value="1"/>
</dbReference>
<evidence type="ECO:0000313" key="2">
    <source>
        <dbReference type="EMBL" id="CAJ34369.1"/>
    </source>
</evidence>
<evidence type="ECO:0000259" key="1">
    <source>
        <dbReference type="Pfam" id="PF22778"/>
    </source>
</evidence>
<reference evidence="2" key="1">
    <citation type="journal article" date="2006" name="ChemBioChem">
        <title>Deciphering the biosynthesis pathway of the antitumor thiocoraline from a marine actinomycete and its expression in Streptomyces hosts.</title>
        <authorList>
            <person name="Lombo F."/>
            <person name="Velasco A."/>
            <person name="Castro A."/>
            <person name="de la Calle F."/>
            <person name="Brana A.F."/>
            <person name="Sanchez-Puelles J.M."/>
            <person name="Mendez C."/>
            <person name="Salas J.A."/>
        </authorList>
    </citation>
    <scope>NUCLEOTIDE SEQUENCE</scope>
</reference>
<dbReference type="SUPFAM" id="SSF48317">
    <property type="entry name" value="Acid phosphatase/Vanadium-dependent haloperoxidase"/>
    <property type="match status" value="1"/>
</dbReference>
<proteinExistence type="predicted"/>
<accession>Q333V3</accession>
<dbReference type="InterPro" id="IPR055161">
    <property type="entry name" value="NapH1-like_2nd"/>
</dbReference>
<dbReference type="EMBL" id="AM113472">
    <property type="protein sequence ID" value="CAJ34369.1"/>
    <property type="molecule type" value="Genomic_DNA"/>
</dbReference>
<dbReference type="PROSITE" id="PS51318">
    <property type="entry name" value="TAT"/>
    <property type="match status" value="1"/>
</dbReference>